<sequence length="387" mass="41933">MNLPSHAGAVLLYNRDMDGLIGQPVAVDLLKRQLASGRLHHAYIFHGPSGVGKMTCALAFAAAWLCQDRADGMACGRCASCASLADPIRNASGIPLDEEGLISLNHPDLHLVTKELARYHKEKRIRDHKLSNIPVDVVREHLIQQASMTPTLGARKAFIVDEAELMQAESQNAILKTLEEPTPGTLLILVTAVEDRLLPTVRSRCQRIAFVPLTDADVRDYIAGEAPDLSAARVDRLAELADGSFGRARIALDYNLVDWVDAIGDGLEQIDQGRAQPELGAMIHQSIDDFAAEWVKKHAGASKLAANRLGLNLMATLIAGRARRRLMEVAPTLDADDPIDADAQVAGMLGTIDAVEYWTGLVRSNVNLTLACDHLVMRLERSAVASA</sequence>
<reference evidence="1 2" key="1">
    <citation type="submission" date="2019-02" db="EMBL/GenBank/DDBJ databases">
        <title>Deep-cultivation of Planctomycetes and their phenomic and genomic characterization uncovers novel biology.</title>
        <authorList>
            <person name="Wiegand S."/>
            <person name="Jogler M."/>
            <person name="Boedeker C."/>
            <person name="Pinto D."/>
            <person name="Vollmers J."/>
            <person name="Rivas-Marin E."/>
            <person name="Kohn T."/>
            <person name="Peeters S.H."/>
            <person name="Heuer A."/>
            <person name="Rast P."/>
            <person name="Oberbeckmann S."/>
            <person name="Bunk B."/>
            <person name="Jeske O."/>
            <person name="Meyerdierks A."/>
            <person name="Storesund J.E."/>
            <person name="Kallscheuer N."/>
            <person name="Luecker S."/>
            <person name="Lage O.M."/>
            <person name="Pohl T."/>
            <person name="Merkel B.J."/>
            <person name="Hornburger P."/>
            <person name="Mueller R.-W."/>
            <person name="Bruemmer F."/>
            <person name="Labrenz M."/>
            <person name="Spormann A.M."/>
            <person name="Op den Camp H."/>
            <person name="Overmann J."/>
            <person name="Amann R."/>
            <person name="Jetten M.S.M."/>
            <person name="Mascher T."/>
            <person name="Medema M.H."/>
            <person name="Devos D.P."/>
            <person name="Kaster A.-K."/>
            <person name="Ovreas L."/>
            <person name="Rohde M."/>
            <person name="Galperin M.Y."/>
            <person name="Jogler C."/>
        </authorList>
    </citation>
    <scope>NUCLEOTIDE SEQUENCE [LARGE SCALE GENOMIC DNA]</scope>
    <source>
        <strain evidence="1 2">Pan265</strain>
    </source>
</reference>
<organism evidence="1 2">
    <name type="scientific">Mucisphaera calidilacus</name>
    <dbReference type="NCBI Taxonomy" id="2527982"/>
    <lineage>
        <taxon>Bacteria</taxon>
        <taxon>Pseudomonadati</taxon>
        <taxon>Planctomycetota</taxon>
        <taxon>Phycisphaerae</taxon>
        <taxon>Phycisphaerales</taxon>
        <taxon>Phycisphaeraceae</taxon>
        <taxon>Mucisphaera</taxon>
    </lineage>
</organism>
<dbReference type="PANTHER" id="PTHR11669:SF8">
    <property type="entry name" value="DNA POLYMERASE III SUBUNIT DELTA"/>
    <property type="match status" value="1"/>
</dbReference>
<dbReference type="AlphaFoldDB" id="A0A518BTT6"/>
<dbReference type="Proteomes" id="UP000320386">
    <property type="component" value="Chromosome"/>
</dbReference>
<dbReference type="EMBL" id="CP036280">
    <property type="protein sequence ID" value="QDU70367.1"/>
    <property type="molecule type" value="Genomic_DNA"/>
</dbReference>
<dbReference type="Gene3D" id="3.40.50.300">
    <property type="entry name" value="P-loop containing nucleotide triphosphate hydrolases"/>
    <property type="match status" value="1"/>
</dbReference>
<dbReference type="KEGG" id="mcad:Pan265_01930"/>
<dbReference type="InterPro" id="IPR027417">
    <property type="entry name" value="P-loop_NTPase"/>
</dbReference>
<dbReference type="GO" id="GO:0006261">
    <property type="term" value="P:DNA-templated DNA replication"/>
    <property type="evidence" value="ECO:0007669"/>
    <property type="project" value="TreeGrafter"/>
</dbReference>
<proteinExistence type="predicted"/>
<evidence type="ECO:0000313" key="1">
    <source>
        <dbReference type="EMBL" id="QDU70367.1"/>
    </source>
</evidence>
<keyword evidence="2" id="KW-1185">Reference proteome</keyword>
<protein>
    <submittedName>
        <fullName evidence="1">DNA polymerase III subunit tau</fullName>
        <ecNumber evidence="1">2.7.7.7</ecNumber>
    </submittedName>
</protein>
<keyword evidence="1" id="KW-0548">Nucleotidyltransferase</keyword>
<gene>
    <name evidence="1" type="primary">dnaX_1</name>
    <name evidence="1" type="ORF">Pan265_01930</name>
</gene>
<dbReference type="GO" id="GO:0003887">
    <property type="term" value="F:DNA-directed DNA polymerase activity"/>
    <property type="evidence" value="ECO:0007669"/>
    <property type="project" value="UniProtKB-EC"/>
</dbReference>
<dbReference type="Pfam" id="PF13177">
    <property type="entry name" value="DNA_pol3_delta2"/>
    <property type="match status" value="2"/>
</dbReference>
<accession>A0A518BTT6</accession>
<dbReference type="InterPro" id="IPR050238">
    <property type="entry name" value="DNA_Rep/Repair_Clamp_Loader"/>
</dbReference>
<dbReference type="EC" id="2.7.7.7" evidence="1"/>
<dbReference type="OrthoDB" id="9810148at2"/>
<dbReference type="PANTHER" id="PTHR11669">
    <property type="entry name" value="REPLICATION FACTOR C / DNA POLYMERASE III GAMMA-TAU SUBUNIT"/>
    <property type="match status" value="1"/>
</dbReference>
<keyword evidence="1" id="KW-0808">Transferase</keyword>
<dbReference type="SUPFAM" id="SSF52540">
    <property type="entry name" value="P-loop containing nucleoside triphosphate hydrolases"/>
    <property type="match status" value="1"/>
</dbReference>
<evidence type="ECO:0000313" key="2">
    <source>
        <dbReference type="Proteomes" id="UP000320386"/>
    </source>
</evidence>
<name>A0A518BTT6_9BACT</name>